<evidence type="ECO:0000313" key="3">
    <source>
        <dbReference type="Proteomes" id="UP000287651"/>
    </source>
</evidence>
<evidence type="ECO:0000313" key="2">
    <source>
        <dbReference type="EMBL" id="RRT54246.1"/>
    </source>
</evidence>
<name>A0A426YRA3_ENSVE</name>
<dbReference type="AlphaFoldDB" id="A0A426YRA3"/>
<dbReference type="EMBL" id="AMZH03010701">
    <property type="protein sequence ID" value="RRT54246.1"/>
    <property type="molecule type" value="Genomic_DNA"/>
</dbReference>
<gene>
    <name evidence="2" type="ORF">B296_00049302</name>
</gene>
<feature type="compositionally biased region" description="Low complexity" evidence="1">
    <location>
        <begin position="113"/>
        <end position="124"/>
    </location>
</feature>
<proteinExistence type="predicted"/>
<accession>A0A426YRA3</accession>
<comment type="caution">
    <text evidence="2">The sequence shown here is derived from an EMBL/GenBank/DDBJ whole genome shotgun (WGS) entry which is preliminary data.</text>
</comment>
<dbReference type="Proteomes" id="UP000287651">
    <property type="component" value="Unassembled WGS sequence"/>
</dbReference>
<protein>
    <submittedName>
        <fullName evidence="2">Uncharacterized protein</fullName>
    </submittedName>
</protein>
<reference evidence="2 3" key="1">
    <citation type="journal article" date="2014" name="Agronomy (Basel)">
        <title>A Draft Genome Sequence for Ensete ventricosum, the Drought-Tolerant Tree Against Hunger.</title>
        <authorList>
            <person name="Harrison J."/>
            <person name="Moore K.A."/>
            <person name="Paszkiewicz K."/>
            <person name="Jones T."/>
            <person name="Grant M."/>
            <person name="Ambacheew D."/>
            <person name="Muzemil S."/>
            <person name="Studholme D.J."/>
        </authorList>
    </citation>
    <scope>NUCLEOTIDE SEQUENCE [LARGE SCALE GENOMIC DNA]</scope>
</reference>
<feature type="region of interest" description="Disordered" evidence="1">
    <location>
        <begin position="105"/>
        <end position="136"/>
    </location>
</feature>
<evidence type="ECO:0000256" key="1">
    <source>
        <dbReference type="SAM" id="MobiDB-lite"/>
    </source>
</evidence>
<sequence length="136" mass="14721">MDGKLSVDSIVTHWLRCTHASNCWVTLLTRALAVTTAIGPASSLSFWTSGRKEPKEVIYHDEVLSCIVEQHPGRGGVDLLHRRGAEEPLTKQLGINFVCPHLTLGSQRDPPASSGTSLDSSGRSAISWARKGSSRD</sequence>
<organism evidence="2 3">
    <name type="scientific">Ensete ventricosum</name>
    <name type="common">Abyssinian banana</name>
    <name type="synonym">Musa ensete</name>
    <dbReference type="NCBI Taxonomy" id="4639"/>
    <lineage>
        <taxon>Eukaryota</taxon>
        <taxon>Viridiplantae</taxon>
        <taxon>Streptophyta</taxon>
        <taxon>Embryophyta</taxon>
        <taxon>Tracheophyta</taxon>
        <taxon>Spermatophyta</taxon>
        <taxon>Magnoliopsida</taxon>
        <taxon>Liliopsida</taxon>
        <taxon>Zingiberales</taxon>
        <taxon>Musaceae</taxon>
        <taxon>Ensete</taxon>
    </lineage>
</organism>